<dbReference type="Proteomes" id="UP001271263">
    <property type="component" value="Unassembled WGS sequence"/>
</dbReference>
<evidence type="ECO:0000313" key="4">
    <source>
        <dbReference type="Proteomes" id="UP001271263"/>
    </source>
</evidence>
<dbReference type="RefSeq" id="WP_108945757.1">
    <property type="nucleotide sequence ID" value="NZ_JAPMLA010000005.1"/>
</dbReference>
<accession>A0AAW8NK20</accession>
<keyword evidence="4" id="KW-1185">Reference proteome</keyword>
<evidence type="ECO:0000313" key="2">
    <source>
        <dbReference type="EMBL" id="MDW4824804.1"/>
    </source>
</evidence>
<dbReference type="InterPro" id="IPR007420">
    <property type="entry name" value="DUF465"/>
</dbReference>
<dbReference type="Proteomes" id="UP001259340">
    <property type="component" value="Unassembled WGS sequence"/>
</dbReference>
<dbReference type="AlphaFoldDB" id="A0AAW8NK20"/>
<dbReference type="Gene3D" id="6.10.280.50">
    <property type="match status" value="1"/>
</dbReference>
<comment type="caution">
    <text evidence="1">The sequence shown here is derived from an EMBL/GenBank/DDBJ whole genome shotgun (WGS) entry which is preliminary data.</text>
</comment>
<dbReference type="EMBL" id="JAPMLE010000001">
    <property type="protein sequence ID" value="MDR8522725.1"/>
    <property type="molecule type" value="Genomic_DNA"/>
</dbReference>
<proteinExistence type="predicted"/>
<name>A0AAW8NK20_9GAMM</name>
<organism evidence="1 3">
    <name type="scientific">Shewanella fidelis</name>
    <dbReference type="NCBI Taxonomy" id="173509"/>
    <lineage>
        <taxon>Bacteria</taxon>
        <taxon>Pseudomonadati</taxon>
        <taxon>Pseudomonadota</taxon>
        <taxon>Gammaproteobacteria</taxon>
        <taxon>Alteromonadales</taxon>
        <taxon>Shewanellaceae</taxon>
        <taxon>Shewanella</taxon>
    </lineage>
</organism>
<dbReference type="EMBL" id="JAPMLD010000004">
    <property type="protein sequence ID" value="MDW4824804.1"/>
    <property type="molecule type" value="Genomic_DNA"/>
</dbReference>
<dbReference type="Pfam" id="PF04325">
    <property type="entry name" value="DUF465"/>
    <property type="match status" value="1"/>
</dbReference>
<evidence type="ECO:0000313" key="1">
    <source>
        <dbReference type="EMBL" id="MDR8522725.1"/>
    </source>
</evidence>
<sequence length="82" mass="9389">MLGEDHSLIHEFPEYQDSIAKLCQNDEAFAKDTKHYNALDKEIRILELKGAPIDDEAMHKLKHDRAVLKDALYQQLVNLNGA</sequence>
<gene>
    <name evidence="1" type="ORF">OS133_03295</name>
    <name evidence="2" type="ORF">OS134_12105</name>
</gene>
<dbReference type="InterPro" id="IPR038444">
    <property type="entry name" value="DUF465_sf"/>
</dbReference>
<evidence type="ECO:0000313" key="3">
    <source>
        <dbReference type="Proteomes" id="UP001259340"/>
    </source>
</evidence>
<reference evidence="2 4" key="1">
    <citation type="journal article" date="2022" name="bioRxiv">
        <title>Prophages regulate Shewanella fidelis 3313 motility and biofilm formation: implications for gut colonization dynamics in Ciona robusta.</title>
        <authorList>
            <person name="Natarajan O."/>
            <person name="Gibboney S.L."/>
            <person name="Young M.N."/>
            <person name="Lim S.J."/>
            <person name="Pluta N."/>
            <person name="Atkinson C.G."/>
            <person name="Leigh B.A."/>
            <person name="Liberti A."/>
            <person name="Kees E.D."/>
            <person name="Breitbart M."/>
            <person name="Gralnick J.A."/>
            <person name="Dishaw L.J."/>
        </authorList>
    </citation>
    <scope>NUCLEOTIDE SEQUENCE [LARGE SCALE GENOMIC DNA]</scope>
    <source>
        <strain evidence="2 4">JG4066</strain>
    </source>
</reference>
<reference evidence="1" key="2">
    <citation type="submission" date="2022-11" db="EMBL/GenBank/DDBJ databases">
        <title>Prophages regulate Shewanella fidelis motility and biofilm formation: implications for gut colonization dynamics in Ciona robusta.</title>
        <authorList>
            <person name="Natarajan O."/>
            <person name="Gibboney S.L."/>
            <person name="Young M.N."/>
            <person name="Lim S.J."/>
            <person name="Pluta N."/>
            <person name="Atkinson C.G.F."/>
            <person name="Leigh B.A."/>
            <person name="Liberti A."/>
            <person name="Kees E."/>
            <person name="Breitbart M."/>
            <person name="Gralnick J."/>
            <person name="Dishaw L.J."/>
        </authorList>
    </citation>
    <scope>NUCLEOTIDE SEQUENCE</scope>
    <source>
        <strain evidence="1">3313</strain>
    </source>
</reference>
<protein>
    <submittedName>
        <fullName evidence="1">YdcH family protein</fullName>
    </submittedName>
</protein>